<evidence type="ECO:0000313" key="2">
    <source>
        <dbReference type="Proteomes" id="UP000535511"/>
    </source>
</evidence>
<keyword evidence="2" id="KW-1185">Reference proteome</keyword>
<reference evidence="1 2" key="1">
    <citation type="submission" date="2020-07" db="EMBL/GenBank/DDBJ databases">
        <title>Sequencing the genomes of 1000 actinobacteria strains.</title>
        <authorList>
            <person name="Klenk H.-P."/>
        </authorList>
    </citation>
    <scope>NUCLEOTIDE SEQUENCE [LARGE SCALE GENOMIC DNA]</scope>
    <source>
        <strain evidence="1 2">DSM 21350</strain>
    </source>
</reference>
<protein>
    <submittedName>
        <fullName evidence="1">Uncharacterized protein</fullName>
    </submittedName>
</protein>
<gene>
    <name evidence="1" type="ORF">BJZ21_001678</name>
</gene>
<dbReference type="Proteomes" id="UP000535511">
    <property type="component" value="Unassembled WGS sequence"/>
</dbReference>
<dbReference type="EMBL" id="JACCBG010000001">
    <property type="protein sequence ID" value="NYD41595.1"/>
    <property type="molecule type" value="Genomic_DNA"/>
</dbReference>
<accession>A0A7Y9E5M6</accession>
<comment type="caution">
    <text evidence="1">The sequence shown here is derived from an EMBL/GenBank/DDBJ whole genome shotgun (WGS) entry which is preliminary data.</text>
</comment>
<evidence type="ECO:0000313" key="1">
    <source>
        <dbReference type="EMBL" id="NYD41595.1"/>
    </source>
</evidence>
<dbReference type="AlphaFoldDB" id="A0A7Y9E5M6"/>
<name>A0A7Y9E5M6_9ACTN</name>
<sequence>MTFLVSIITTPRRKSLNSLVREISLGACAVLVLVGSSGCGGTQESSNAKDRPTEFDCATVDTNLDPMREAMGKDTPTAAAADYLPDGAEVVSKPTDLSKATRQVTFYAYDDGDLVAQVEVHQLMAGHGWWTLAARRCT</sequence>
<organism evidence="1 2">
    <name type="scientific">Nocardioides panaciterrulae</name>
    <dbReference type="NCBI Taxonomy" id="661492"/>
    <lineage>
        <taxon>Bacteria</taxon>
        <taxon>Bacillati</taxon>
        <taxon>Actinomycetota</taxon>
        <taxon>Actinomycetes</taxon>
        <taxon>Propionibacteriales</taxon>
        <taxon>Nocardioidaceae</taxon>
        <taxon>Nocardioides</taxon>
    </lineage>
</organism>
<proteinExistence type="predicted"/>